<dbReference type="InterPro" id="IPR039785">
    <property type="entry name" value="MINY3/4"/>
</dbReference>
<evidence type="ECO:0000256" key="2">
    <source>
        <dbReference type="RuleBase" id="RU367088"/>
    </source>
</evidence>
<protein>
    <recommendedName>
        <fullName evidence="2">Ubiquitin carboxyl-terminal hydrolase MINDY</fullName>
        <ecNumber evidence="2">3.4.19.12</ecNumber>
    </recommendedName>
</protein>
<dbReference type="PANTHER" id="PTHR12473">
    <property type="entry name" value="UBIQUITIN CARBOXYL-TERMINAL HYDROLASE MINDY-4-RELATED"/>
    <property type="match status" value="1"/>
</dbReference>
<reference evidence="6" key="1">
    <citation type="journal article" date="2016" name="Nature">
        <title>Genome evolution in the allotetraploid frog Xenopus laevis.</title>
        <authorList>
            <person name="Session A.M."/>
            <person name="Uno Y."/>
            <person name="Kwon T."/>
            <person name="Chapman J.A."/>
            <person name="Toyoda A."/>
            <person name="Takahashi S."/>
            <person name="Fukui A."/>
            <person name="Hikosaka A."/>
            <person name="Suzuki A."/>
            <person name="Kondo M."/>
            <person name="van Heeringen S.J."/>
            <person name="Quigley I."/>
            <person name="Heinz S."/>
            <person name="Ogino H."/>
            <person name="Ochi H."/>
            <person name="Hellsten U."/>
            <person name="Lyons J.B."/>
            <person name="Simakov O."/>
            <person name="Putnam N."/>
            <person name="Stites J."/>
            <person name="Kuroki Y."/>
            <person name="Tanaka T."/>
            <person name="Michiue T."/>
            <person name="Watanabe M."/>
            <person name="Bogdanovic O."/>
            <person name="Lister R."/>
            <person name="Georgiou G."/>
            <person name="Paranjpe S.S."/>
            <person name="van Kruijsbergen I."/>
            <person name="Shu S."/>
            <person name="Carlson J."/>
            <person name="Kinoshita T."/>
            <person name="Ohta Y."/>
            <person name="Mawaribuchi S."/>
            <person name="Jenkins J."/>
            <person name="Grimwood J."/>
            <person name="Schmutz J."/>
            <person name="Mitros T."/>
            <person name="Mozaffari S.V."/>
            <person name="Suzuki Y."/>
            <person name="Haramoto Y."/>
            <person name="Yamamoto T.S."/>
            <person name="Takagi C."/>
            <person name="Heald R."/>
            <person name="Miller K."/>
            <person name="Haudenschild C."/>
            <person name="Kitzman J."/>
            <person name="Nakayama T."/>
            <person name="Izutsu Y."/>
            <person name="Robert J."/>
            <person name="Fortriede J."/>
            <person name="Burns K."/>
            <person name="Lotay V."/>
            <person name="Karimi K."/>
            <person name="Yasuoka Y."/>
            <person name="Dichmann D.S."/>
            <person name="Flajnik M.F."/>
            <person name="Houston D.W."/>
            <person name="Shendure J."/>
            <person name="DuPasquier L."/>
            <person name="Vize P.D."/>
            <person name="Zorn A.M."/>
            <person name="Ito M."/>
            <person name="Marcotte E.M."/>
            <person name="Wallingford J.B."/>
            <person name="Ito Y."/>
            <person name="Asashima M."/>
            <person name="Ueno N."/>
            <person name="Matsuda Y."/>
            <person name="Veenstra G.J."/>
            <person name="Fujiyama A."/>
            <person name="Harland R.M."/>
            <person name="Taira M."/>
            <person name="Rokhsar D.S."/>
        </authorList>
    </citation>
    <scope>NUCLEOTIDE SEQUENCE [LARGE SCALE GENOMIC DNA]</scope>
    <source>
        <strain evidence="6">J</strain>
    </source>
</reference>
<keyword evidence="2" id="KW-0645">Protease</keyword>
<dbReference type="AlphaFoldDB" id="A0A974HI32"/>
<dbReference type="GO" id="GO:0071108">
    <property type="term" value="P:protein K48-linked deubiquitination"/>
    <property type="evidence" value="ECO:0007669"/>
    <property type="project" value="InterPro"/>
</dbReference>
<dbReference type="Pfam" id="PF13898">
    <property type="entry name" value="MINDY-3_4_CD"/>
    <property type="match status" value="1"/>
</dbReference>
<feature type="domain" description="Deubiquitinating enzyme MINDY-3/4 conserved" evidence="4">
    <location>
        <begin position="119"/>
        <end position="473"/>
    </location>
</feature>
<keyword evidence="2" id="KW-0378">Hydrolase</keyword>
<dbReference type="GO" id="GO:1990380">
    <property type="term" value="F:K48-linked deubiquitinase activity"/>
    <property type="evidence" value="ECO:0007669"/>
    <property type="project" value="UniProtKB-UniRule"/>
</dbReference>
<keyword evidence="2" id="KW-0788">Thiol protease</keyword>
<evidence type="ECO:0000256" key="1">
    <source>
        <dbReference type="ARBA" id="ARBA00011074"/>
    </source>
</evidence>
<evidence type="ECO:0000313" key="6">
    <source>
        <dbReference type="Proteomes" id="UP000694892"/>
    </source>
</evidence>
<evidence type="ECO:0000256" key="3">
    <source>
        <dbReference type="SAM" id="MobiDB-lite"/>
    </source>
</evidence>
<comment type="catalytic activity">
    <reaction evidence="2">
        <text>Thiol-dependent hydrolysis of ester, thioester, amide, peptide and isopeptide bonds formed by the C-terminal Gly of ubiquitin (a 76-residue protein attached to proteins as an intracellular targeting signal).</text>
        <dbReference type="EC" id="3.4.19.12"/>
    </reaction>
</comment>
<sequence>MDKREAQGDLTSPPRMELDEITSKINDLDKWRSIFSSQGKDKSKLSYIELLHEDFQKKPTKSQENQKADEESEEKSDTLSIKKHGYFPANILYSIPKEFIVAADLGGYPISIEMAVELRKILFGNTFYTFNYEWKKSFFKFREPFTDMAYSLEADKTGTRAIQMAVQGHIIKYLLFTKHGDEHNSLQNLYEHSQKQQERALAVALADILWTAGEGNKAIICLITNEPYFTQGTDYKADHFTERLQLFEFVDKEILEKFLGAHIHCFKNEGCHGMILFLYSLLFSRTLRRLQDDLDFTTPHLLQFSLGNFSAKQALINLMLTGRASPQVFNGDQVLDEDNTEHHVQHGVLVRSDIGFLHWSREEMQQDRLPRVGSMLKTPKFPIWLCNVNGTYSVLFGINASLLCDWKMEHFFDLYFYNGQLSQRKTAHLTIDTHSHHWEERSKADEGDMEKKFPSVEMTVRTKWEGASINWHGSVPFY</sequence>
<dbReference type="EC" id="3.4.19.12" evidence="2"/>
<evidence type="ECO:0000259" key="4">
    <source>
        <dbReference type="SMART" id="SM01174"/>
    </source>
</evidence>
<accession>A0A974HI32</accession>
<keyword evidence="2" id="KW-0833">Ubl conjugation pathway</keyword>
<dbReference type="OMA" id="DHLQCFK"/>
<comment type="similarity">
    <text evidence="1 2">Belongs to the MINDY deubiquitinase family. FAM188 subfamily.</text>
</comment>
<comment type="function">
    <text evidence="2">Hydrolase that can remove 'Lys-48'-linked conjugated ubiquitin from proteins.</text>
</comment>
<dbReference type="Proteomes" id="UP000694892">
    <property type="component" value="Chromosome 5S"/>
</dbReference>
<feature type="region of interest" description="Disordered" evidence="3">
    <location>
        <begin position="56"/>
        <end position="76"/>
    </location>
</feature>
<organism evidence="5 6">
    <name type="scientific">Xenopus laevis</name>
    <name type="common">African clawed frog</name>
    <dbReference type="NCBI Taxonomy" id="8355"/>
    <lineage>
        <taxon>Eukaryota</taxon>
        <taxon>Metazoa</taxon>
        <taxon>Chordata</taxon>
        <taxon>Craniata</taxon>
        <taxon>Vertebrata</taxon>
        <taxon>Euteleostomi</taxon>
        <taxon>Amphibia</taxon>
        <taxon>Batrachia</taxon>
        <taxon>Anura</taxon>
        <taxon>Pipoidea</taxon>
        <taxon>Pipidae</taxon>
        <taxon>Xenopodinae</taxon>
        <taxon>Xenopus</taxon>
        <taxon>Xenopus</taxon>
    </lineage>
</organism>
<dbReference type="GO" id="GO:0006508">
    <property type="term" value="P:proteolysis"/>
    <property type="evidence" value="ECO:0007669"/>
    <property type="project" value="UniProtKB-KW"/>
</dbReference>
<gene>
    <name evidence="5" type="ORF">XELAEV_18029797mg</name>
</gene>
<dbReference type="InterPro" id="IPR025257">
    <property type="entry name" value="MINDY-3/4_CD"/>
</dbReference>
<proteinExistence type="inferred from homology"/>
<dbReference type="GO" id="GO:0004843">
    <property type="term" value="F:cysteine-type deubiquitinase activity"/>
    <property type="evidence" value="ECO:0007669"/>
    <property type="project" value="UniProtKB-UniRule"/>
</dbReference>
<evidence type="ECO:0000313" key="5">
    <source>
        <dbReference type="EMBL" id="OCT78710.1"/>
    </source>
</evidence>
<dbReference type="EMBL" id="CM004475">
    <property type="protein sequence ID" value="OCT78710.1"/>
    <property type="molecule type" value="Genomic_DNA"/>
</dbReference>
<dbReference type="SMART" id="SM01174">
    <property type="entry name" value="DUF4205"/>
    <property type="match status" value="1"/>
</dbReference>
<dbReference type="PANTHER" id="PTHR12473:SF18">
    <property type="entry name" value="INACTIVE UBIQUITIN CARBOXYL-TERMINAL HYDROLASE MINDY-4B"/>
    <property type="match status" value="1"/>
</dbReference>
<name>A0A974HI32_XENLA</name>